<reference evidence="3" key="1">
    <citation type="submission" date="2017-01" db="EMBL/GenBank/DDBJ databases">
        <title>Comparative genomics of anhydrobiosis in the tardigrade Hypsibius dujardini.</title>
        <authorList>
            <person name="Yoshida Y."/>
            <person name="Koutsovoulos G."/>
            <person name="Laetsch D."/>
            <person name="Stevens L."/>
            <person name="Kumar S."/>
            <person name="Horikawa D."/>
            <person name="Ishino K."/>
            <person name="Komine S."/>
            <person name="Tomita M."/>
            <person name="Blaxter M."/>
            <person name="Arakawa K."/>
        </authorList>
    </citation>
    <scope>NUCLEOTIDE SEQUENCE [LARGE SCALE GENOMIC DNA]</scope>
    <source>
        <strain evidence="3">Z151</strain>
    </source>
</reference>
<gene>
    <name evidence="2" type="ORF">BV898_15054</name>
</gene>
<keyword evidence="3" id="KW-1185">Reference proteome</keyword>
<dbReference type="GO" id="GO:0070652">
    <property type="term" value="C:HAUS complex"/>
    <property type="evidence" value="ECO:0007669"/>
    <property type="project" value="InterPro"/>
</dbReference>
<organism evidence="2 3">
    <name type="scientific">Hypsibius exemplaris</name>
    <name type="common">Freshwater tardigrade</name>
    <dbReference type="NCBI Taxonomy" id="2072580"/>
    <lineage>
        <taxon>Eukaryota</taxon>
        <taxon>Metazoa</taxon>
        <taxon>Ecdysozoa</taxon>
        <taxon>Tardigrada</taxon>
        <taxon>Eutardigrada</taxon>
        <taxon>Parachela</taxon>
        <taxon>Hypsibioidea</taxon>
        <taxon>Hypsibiidae</taxon>
        <taxon>Hypsibius</taxon>
    </lineage>
</organism>
<evidence type="ECO:0000313" key="2">
    <source>
        <dbReference type="EMBL" id="OWA50541.1"/>
    </source>
</evidence>
<dbReference type="GO" id="GO:0051225">
    <property type="term" value="P:spindle assembly"/>
    <property type="evidence" value="ECO:0007669"/>
    <property type="project" value="InterPro"/>
</dbReference>
<dbReference type="EMBL" id="MTYJ01000195">
    <property type="protein sequence ID" value="OWA50541.1"/>
    <property type="molecule type" value="Genomic_DNA"/>
</dbReference>
<dbReference type="InterPro" id="IPR029327">
    <property type="entry name" value="HAUS4"/>
</dbReference>
<protein>
    <submittedName>
        <fullName evidence="2">Uncharacterized protein</fullName>
    </submittedName>
</protein>
<feature type="compositionally biased region" description="Basic and acidic residues" evidence="1">
    <location>
        <begin position="8"/>
        <end position="21"/>
    </location>
</feature>
<evidence type="ECO:0000313" key="3">
    <source>
        <dbReference type="Proteomes" id="UP000192578"/>
    </source>
</evidence>
<comment type="caution">
    <text evidence="2">The sequence shown here is derived from an EMBL/GenBank/DDBJ whole genome shotgun (WGS) entry which is preliminary data.</text>
</comment>
<accession>A0A9X6RKC2</accession>
<dbReference type="AlphaFoldDB" id="A0A9X6RKC2"/>
<dbReference type="Proteomes" id="UP000192578">
    <property type="component" value="Unassembled WGS sequence"/>
</dbReference>
<sequence>MTSSSAKYKNDHPAPEEEKSPSAETSPMVKLASDPIQMACLFLQELMRTIVKYPELTVEMIAPTDSVNILDLFCLIRKNVPLPHAKAVMQRFNGLSETDQRLVDWMDEASDDILNSVGECAKHFFGSEAIIPYAKMPAFFSGKQDNLKQLRMRAVEATTAHNNIIEQVDRLTKLTGDALEEILLTRRYRGETGIPKTAFDVALSRCKNIQQGDLKKLHHHWKLKYYTKEKIVECEKQYIDLHRKKDELLAQLLVLKRKKLAYQSLGPEFQFVVRSYGQLRRDIEVANRILNSGGLYSP</sequence>
<name>A0A9X6RKC2_HYPEX</name>
<evidence type="ECO:0000256" key="1">
    <source>
        <dbReference type="SAM" id="MobiDB-lite"/>
    </source>
</evidence>
<feature type="region of interest" description="Disordered" evidence="1">
    <location>
        <begin position="1"/>
        <end position="28"/>
    </location>
</feature>
<dbReference type="Pfam" id="PF14735">
    <property type="entry name" value="HAUS4"/>
    <property type="match status" value="1"/>
</dbReference>
<proteinExistence type="predicted"/>